<proteinExistence type="predicted"/>
<evidence type="ECO:0000256" key="4">
    <source>
        <dbReference type="ARBA" id="ARBA00022842"/>
    </source>
</evidence>
<comment type="cofactor">
    <cofactor evidence="1">
        <name>Mg(2+)</name>
        <dbReference type="ChEBI" id="CHEBI:18420"/>
    </cofactor>
</comment>
<dbReference type="GO" id="GO:0005975">
    <property type="term" value="P:carbohydrate metabolic process"/>
    <property type="evidence" value="ECO:0007669"/>
    <property type="project" value="InterPro"/>
</dbReference>
<dbReference type="GO" id="GO:0019213">
    <property type="term" value="F:deacetylase activity"/>
    <property type="evidence" value="ECO:0007669"/>
    <property type="project" value="TreeGrafter"/>
</dbReference>
<sequence length="256" mass="28929">MNKARFIINADDFGQNNEVNEAIIRCFEEGFLTSASVLTNGSAFDKAMEFAKIHKNFSIGIHLNLTGGRPVTDNLKEVSSFVKNDNFLSSEEFRKKYFRFGVSGRQIYKELENQILKFLGHGLKPSHIDSHHHIHTLPTVAMIVSKLGKKYGILKIRPSSNCLTAKISLKPVYKKMINNYFSRHFIMPDYFCEGKLEQILNNKKFLGGLAEATYLLMAHPDLAGAGANDLKMLTDKDLLNLLRDNLGVKLISFNEL</sequence>
<dbReference type="InterPro" id="IPR006879">
    <property type="entry name" value="YdjC-like"/>
</dbReference>
<protein>
    <recommendedName>
        <fullName evidence="8">ChbG/HpnK family deacetylase</fullName>
    </recommendedName>
</protein>
<dbReference type="Proteomes" id="UP000230903">
    <property type="component" value="Unassembled WGS sequence"/>
</dbReference>
<keyword evidence="2" id="KW-0479">Metal-binding</keyword>
<evidence type="ECO:0000256" key="1">
    <source>
        <dbReference type="ARBA" id="ARBA00001946"/>
    </source>
</evidence>
<keyword evidence="3" id="KW-0378">Hydrolase</keyword>
<dbReference type="Pfam" id="PF04794">
    <property type="entry name" value="YdjC"/>
    <property type="match status" value="1"/>
</dbReference>
<dbReference type="Gene3D" id="3.20.20.370">
    <property type="entry name" value="Glycoside hydrolase/deacetylase"/>
    <property type="match status" value="1"/>
</dbReference>
<organism evidence="6 7">
    <name type="scientific">Candidatus Harrisonbacteria bacterium CG10_big_fil_rev_8_21_14_0_10_45_28</name>
    <dbReference type="NCBI Taxonomy" id="1974586"/>
    <lineage>
        <taxon>Bacteria</taxon>
        <taxon>Candidatus Harrisoniibacteriota</taxon>
    </lineage>
</organism>
<dbReference type="GO" id="GO:0046872">
    <property type="term" value="F:metal ion binding"/>
    <property type="evidence" value="ECO:0007669"/>
    <property type="project" value="UniProtKB-KW"/>
</dbReference>
<name>A0A2H0UND1_9BACT</name>
<reference evidence="7" key="1">
    <citation type="submission" date="2017-09" db="EMBL/GenBank/DDBJ databases">
        <title>Depth-based differentiation of microbial function through sediment-hosted aquifers and enrichment of novel symbionts in the deep terrestrial subsurface.</title>
        <authorList>
            <person name="Probst A.J."/>
            <person name="Ladd B."/>
            <person name="Jarett J.K."/>
            <person name="Geller-Mcgrath D.E."/>
            <person name="Sieber C.M.K."/>
            <person name="Emerson J.B."/>
            <person name="Anantharaman K."/>
            <person name="Thomas B.C."/>
            <person name="Malmstrom R."/>
            <person name="Stieglmeier M."/>
            <person name="Klingl A."/>
            <person name="Woyke T."/>
            <person name="Ryan C.M."/>
            <person name="Banfield J.F."/>
        </authorList>
    </citation>
    <scope>NUCLEOTIDE SEQUENCE [LARGE SCALE GENOMIC DNA]</scope>
</reference>
<evidence type="ECO:0000313" key="6">
    <source>
        <dbReference type="EMBL" id="PIR87908.1"/>
    </source>
</evidence>
<evidence type="ECO:0000313" key="7">
    <source>
        <dbReference type="Proteomes" id="UP000230903"/>
    </source>
</evidence>
<evidence type="ECO:0008006" key="8">
    <source>
        <dbReference type="Google" id="ProtNLM"/>
    </source>
</evidence>
<dbReference type="InterPro" id="IPR011330">
    <property type="entry name" value="Glyco_hydro/deAcase_b/a-brl"/>
</dbReference>
<evidence type="ECO:0000256" key="2">
    <source>
        <dbReference type="ARBA" id="ARBA00022723"/>
    </source>
</evidence>
<evidence type="ECO:0000256" key="3">
    <source>
        <dbReference type="ARBA" id="ARBA00022801"/>
    </source>
</evidence>
<evidence type="ECO:0000256" key="5">
    <source>
        <dbReference type="ARBA" id="ARBA00023277"/>
    </source>
</evidence>
<accession>A0A2H0UND1</accession>
<keyword evidence="5" id="KW-0119">Carbohydrate metabolism</keyword>
<dbReference type="AlphaFoldDB" id="A0A2H0UND1"/>
<dbReference type="GO" id="GO:0016787">
    <property type="term" value="F:hydrolase activity"/>
    <property type="evidence" value="ECO:0007669"/>
    <property type="project" value="UniProtKB-KW"/>
</dbReference>
<gene>
    <name evidence="6" type="ORF">COU10_02015</name>
</gene>
<dbReference type="PANTHER" id="PTHR31609">
    <property type="entry name" value="YDJC DEACETYLASE FAMILY MEMBER"/>
    <property type="match status" value="1"/>
</dbReference>
<dbReference type="EMBL" id="PFBC01000033">
    <property type="protein sequence ID" value="PIR87908.1"/>
    <property type="molecule type" value="Genomic_DNA"/>
</dbReference>
<comment type="caution">
    <text evidence="6">The sequence shown here is derived from an EMBL/GenBank/DDBJ whole genome shotgun (WGS) entry which is preliminary data.</text>
</comment>
<dbReference type="SUPFAM" id="SSF88713">
    <property type="entry name" value="Glycoside hydrolase/deacetylase"/>
    <property type="match status" value="1"/>
</dbReference>
<keyword evidence="4" id="KW-0460">Magnesium</keyword>
<dbReference type="PANTHER" id="PTHR31609:SF1">
    <property type="entry name" value="CARBOHYDRATE DEACETYLASE"/>
    <property type="match status" value="1"/>
</dbReference>